<evidence type="ECO:0000313" key="4">
    <source>
        <dbReference type="EMBL" id="RST90123.1"/>
    </source>
</evidence>
<dbReference type="PANTHER" id="PTHR30015:SF6">
    <property type="entry name" value="SLL1429 PROTEIN"/>
    <property type="match status" value="1"/>
</dbReference>
<keyword evidence="2" id="KW-0175">Coiled coil</keyword>
<keyword evidence="5" id="KW-1185">Reference proteome</keyword>
<dbReference type="Pfam" id="PF09397">
    <property type="entry name" value="FtsK_gamma"/>
    <property type="match status" value="1"/>
</dbReference>
<dbReference type="InterPro" id="IPR011856">
    <property type="entry name" value="tRNA_endonuc-like_dom_sf"/>
</dbReference>
<dbReference type="SMART" id="SM00843">
    <property type="entry name" value="Ftsk_gamma"/>
    <property type="match status" value="1"/>
</dbReference>
<gene>
    <name evidence="4" type="ORF">C7P63_03325</name>
</gene>
<dbReference type="InterPro" id="IPR011335">
    <property type="entry name" value="Restrct_endonuc-II-like"/>
</dbReference>
<dbReference type="EMBL" id="PXZH01000001">
    <property type="protein sequence ID" value="RST90123.1"/>
    <property type="molecule type" value="Genomic_DNA"/>
</dbReference>
<dbReference type="GO" id="GO:0015666">
    <property type="term" value="F:restriction endodeoxyribonuclease activity"/>
    <property type="evidence" value="ECO:0007669"/>
    <property type="project" value="TreeGrafter"/>
</dbReference>
<dbReference type="SUPFAM" id="SSF52980">
    <property type="entry name" value="Restriction endonuclease-like"/>
    <property type="match status" value="1"/>
</dbReference>
<dbReference type="InterPro" id="IPR036388">
    <property type="entry name" value="WH-like_DNA-bd_sf"/>
</dbReference>
<dbReference type="SUPFAM" id="SSF46785">
    <property type="entry name" value="Winged helix' DNA-binding domain"/>
    <property type="match status" value="1"/>
</dbReference>
<dbReference type="InterPro" id="IPR007560">
    <property type="entry name" value="Restrct_endonuc_IV_Mrr"/>
</dbReference>
<keyword evidence="1" id="KW-0378">Hydrolase</keyword>
<dbReference type="InterPro" id="IPR052906">
    <property type="entry name" value="Type_IV_Methyl-Rstrct_Enzyme"/>
</dbReference>
<dbReference type="RefSeq" id="WP_125942737.1">
    <property type="nucleotide sequence ID" value="NZ_PXZH01000001.1"/>
</dbReference>
<evidence type="ECO:0000256" key="2">
    <source>
        <dbReference type="SAM" id="Coils"/>
    </source>
</evidence>
<evidence type="ECO:0000259" key="3">
    <source>
        <dbReference type="SMART" id="SM00843"/>
    </source>
</evidence>
<dbReference type="AlphaFoldDB" id="A0A429Z8W8"/>
<dbReference type="Pfam" id="PF04471">
    <property type="entry name" value="Mrr_cat"/>
    <property type="match status" value="1"/>
</dbReference>
<sequence>MSFKDFFHKKDKHKHQLSTEEQQLYKRIQLAETKYQQLMMNIVKLQEEQEQLNAMIAKHKETNRLLLAEMDDYQGYIQNMKDFALFTEEKHIQQLDGYQFESYLAELLSMIGYNTFVTNASGDQGIDIIAEKSGVKFGIQCKLYHSSVGNKAIQECFTGIKIYECDYGIVCTNNYFTPSAKEAAEKTDIELWDHDYLMGLVAQKLDKKALGHSFEPTPSSTKSSGAVTKTDDLFDQVVTFTKSVQSISISMLTQKFPIQYNRAARFIDQMAHLGIIAEGAENEPRKVRH</sequence>
<dbReference type="InterPro" id="IPR018541">
    <property type="entry name" value="Ftsk_gamma"/>
</dbReference>
<dbReference type="GO" id="GO:0009307">
    <property type="term" value="P:DNA restriction-modification system"/>
    <property type="evidence" value="ECO:0007669"/>
    <property type="project" value="InterPro"/>
</dbReference>
<feature type="coiled-coil region" evidence="2">
    <location>
        <begin position="28"/>
        <end position="65"/>
    </location>
</feature>
<dbReference type="InterPro" id="IPR036390">
    <property type="entry name" value="WH_DNA-bd_sf"/>
</dbReference>
<dbReference type="OrthoDB" id="9797274at2"/>
<dbReference type="Gene3D" id="3.40.1350.10">
    <property type="match status" value="1"/>
</dbReference>
<proteinExistence type="predicted"/>
<protein>
    <recommendedName>
        <fullName evidence="3">FtsK gamma domain-containing protein</fullName>
    </recommendedName>
</protein>
<organism evidence="4 5">
    <name type="scientific">Vagococcus humatus</name>
    <dbReference type="NCBI Taxonomy" id="1889241"/>
    <lineage>
        <taxon>Bacteria</taxon>
        <taxon>Bacillati</taxon>
        <taxon>Bacillota</taxon>
        <taxon>Bacilli</taxon>
        <taxon>Lactobacillales</taxon>
        <taxon>Enterococcaceae</taxon>
        <taxon>Vagococcus</taxon>
    </lineage>
</organism>
<name>A0A429Z8W8_9ENTE</name>
<dbReference type="GO" id="GO:0003677">
    <property type="term" value="F:DNA binding"/>
    <property type="evidence" value="ECO:0007669"/>
    <property type="project" value="InterPro"/>
</dbReference>
<dbReference type="Proteomes" id="UP000277864">
    <property type="component" value="Unassembled WGS sequence"/>
</dbReference>
<evidence type="ECO:0000256" key="1">
    <source>
        <dbReference type="ARBA" id="ARBA00022801"/>
    </source>
</evidence>
<accession>A0A429Z8W8</accession>
<reference evidence="4 5" key="1">
    <citation type="submission" date="2018-03" db="EMBL/GenBank/DDBJ databases">
        <authorList>
            <person name="Gulvik C.A."/>
        </authorList>
    </citation>
    <scope>NUCLEOTIDE SEQUENCE [LARGE SCALE GENOMIC DNA]</scope>
    <source>
        <strain evidence="4 5">JCM 31581</strain>
    </source>
</reference>
<dbReference type="Gene3D" id="1.10.10.10">
    <property type="entry name" value="Winged helix-like DNA-binding domain superfamily/Winged helix DNA-binding domain"/>
    <property type="match status" value="1"/>
</dbReference>
<comment type="caution">
    <text evidence="4">The sequence shown here is derived from an EMBL/GenBank/DDBJ whole genome shotgun (WGS) entry which is preliminary data.</text>
</comment>
<evidence type="ECO:0000313" key="5">
    <source>
        <dbReference type="Proteomes" id="UP000277864"/>
    </source>
</evidence>
<dbReference type="PANTHER" id="PTHR30015">
    <property type="entry name" value="MRR RESTRICTION SYSTEM PROTEIN"/>
    <property type="match status" value="1"/>
</dbReference>
<feature type="domain" description="FtsK gamma" evidence="3">
    <location>
        <begin position="227"/>
        <end position="289"/>
    </location>
</feature>